<protein>
    <recommendedName>
        <fullName evidence="2">USP domain-containing protein</fullName>
    </recommendedName>
</protein>
<dbReference type="STRING" id="303698.A0A1V6SR33"/>
<dbReference type="GO" id="GO:0004843">
    <property type="term" value="F:cysteine-type deubiquitinase activity"/>
    <property type="evidence" value="ECO:0007669"/>
    <property type="project" value="InterPro"/>
</dbReference>
<dbReference type="InterPro" id="IPR050164">
    <property type="entry name" value="Peptidase_C19"/>
</dbReference>
<evidence type="ECO:0000259" key="2">
    <source>
        <dbReference type="PROSITE" id="PS50235"/>
    </source>
</evidence>
<reference evidence="4" key="1">
    <citation type="journal article" date="2017" name="Nat. Microbiol.">
        <title>Global analysis of biosynthetic gene clusters reveals vast potential of secondary metabolite production in Penicillium species.</title>
        <authorList>
            <person name="Nielsen J.C."/>
            <person name="Grijseels S."/>
            <person name="Prigent S."/>
            <person name="Ji B."/>
            <person name="Dainat J."/>
            <person name="Nielsen K.F."/>
            <person name="Frisvad J.C."/>
            <person name="Workman M."/>
            <person name="Nielsen J."/>
        </authorList>
    </citation>
    <scope>NUCLEOTIDE SEQUENCE [LARGE SCALE GENOMIC DNA]</scope>
    <source>
        <strain evidence="4">IBT 24891</strain>
    </source>
</reference>
<feature type="region of interest" description="Disordered" evidence="1">
    <location>
        <begin position="660"/>
        <end position="682"/>
    </location>
</feature>
<dbReference type="PANTHER" id="PTHR24006">
    <property type="entry name" value="UBIQUITIN CARBOXYL-TERMINAL HYDROLASE"/>
    <property type="match status" value="1"/>
</dbReference>
<feature type="region of interest" description="Disordered" evidence="1">
    <location>
        <begin position="706"/>
        <end position="734"/>
    </location>
</feature>
<dbReference type="Pfam" id="PF00443">
    <property type="entry name" value="UCH"/>
    <property type="match status" value="1"/>
</dbReference>
<feature type="region of interest" description="Disordered" evidence="1">
    <location>
        <begin position="1"/>
        <end position="25"/>
    </location>
</feature>
<dbReference type="PROSITE" id="PS50235">
    <property type="entry name" value="USP_3"/>
    <property type="match status" value="1"/>
</dbReference>
<comment type="caution">
    <text evidence="3">The sequence shown here is derived from an EMBL/GenBank/DDBJ whole genome shotgun (WGS) entry which is preliminary data.</text>
</comment>
<evidence type="ECO:0000313" key="4">
    <source>
        <dbReference type="Proteomes" id="UP000191285"/>
    </source>
</evidence>
<dbReference type="SUPFAM" id="SSF54001">
    <property type="entry name" value="Cysteine proteinases"/>
    <property type="match status" value="1"/>
</dbReference>
<dbReference type="Gene3D" id="3.90.70.10">
    <property type="entry name" value="Cysteine proteinases"/>
    <property type="match status" value="1"/>
</dbReference>
<organism evidence="3 4">
    <name type="scientific">Penicillium steckii</name>
    <dbReference type="NCBI Taxonomy" id="303698"/>
    <lineage>
        <taxon>Eukaryota</taxon>
        <taxon>Fungi</taxon>
        <taxon>Dikarya</taxon>
        <taxon>Ascomycota</taxon>
        <taxon>Pezizomycotina</taxon>
        <taxon>Eurotiomycetes</taxon>
        <taxon>Eurotiomycetidae</taxon>
        <taxon>Eurotiales</taxon>
        <taxon>Aspergillaceae</taxon>
        <taxon>Penicillium</taxon>
    </lineage>
</organism>
<proteinExistence type="predicted"/>
<dbReference type="AlphaFoldDB" id="A0A1V6SR33"/>
<dbReference type="InterPro" id="IPR028889">
    <property type="entry name" value="USP"/>
</dbReference>
<dbReference type="InterPro" id="IPR001394">
    <property type="entry name" value="Peptidase_C19_UCH"/>
</dbReference>
<evidence type="ECO:0000313" key="3">
    <source>
        <dbReference type="EMBL" id="OQE16456.1"/>
    </source>
</evidence>
<dbReference type="Proteomes" id="UP000191285">
    <property type="component" value="Unassembled WGS sequence"/>
</dbReference>
<evidence type="ECO:0000256" key="1">
    <source>
        <dbReference type="SAM" id="MobiDB-lite"/>
    </source>
</evidence>
<accession>A0A1V6SR33</accession>
<dbReference type="CDD" id="cd02257">
    <property type="entry name" value="Peptidase_C19"/>
    <property type="match status" value="1"/>
</dbReference>
<gene>
    <name evidence="3" type="ORF">PENSTE_c024G10320</name>
</gene>
<dbReference type="GO" id="GO:0005829">
    <property type="term" value="C:cytosol"/>
    <property type="evidence" value="ECO:0007669"/>
    <property type="project" value="TreeGrafter"/>
</dbReference>
<sequence length="819" mass="92972">MAQSYSAMPMDLDPLFRTPPPDPNGLNLPSLNTISKSEAAEEELNRLLAEVRKIAGRDRRDNESHTAIARRSPFVSIWDKWTAGQTKVGLENPGNLCYRNVAFQLLAHSPAIMRWAWWYNKHHIPEGYECHMGKRGGVCKPCHLHNFFISYWDSREEDFEGNVNRLWKSIHSDLLYHQPDPVKFLHNICEQIARDIPETHHNGFKEIFQIGTVQHMQCLEKNSCGHQGYESSANRPILSLELDPKYKIATVDEALQKHFSIKEKSGSCIKCQNKRSDRRCITKPSEILMVQLNRTDDYRRHEHNEDPINFEGNIQLRKEYFDPQAEGIKNITYELTSVILRSGPNTYSGHYTIIVKGRTGKWTLIDDTETKPINFSNFCREPENKKNAYLFVYTRLSRNPSEDRMFRYNKIFTQDRVSKRLGITRKDGPELLNWSSGTRGPPGLLKMMDMVDSGTQTSPGNASALFANTTASSARQEPRTRIVTKSFISDSSSSDSSVASRKQMPRPALFTDSEISDSESNKSASSLSRSELSPMSVTDDGIESIPRGSERQPSNKEIMESNIELMRLLIAFKNQKKFSPPESYQKKAEESSQPSNADLLSSNIEIMRQIIALKNEKKFCPPESSQKQGEDISQNSTAEILNSNAEIQRSNAEIIRLLKEQKKSSPSQSSRRQGEGQSQPLTEEILSSNAEILKLLKTLKAQKSFSSASRSSKRKDSYLQPVDGTSDPAGPLMTDGQFEMKAYTEGRPYHNKNSWLRIQYIEYQSSDRENPDKSCRVPLDFAVRGYPVNLLKNPCDSGINADLISILGNLKEDDDIMVD</sequence>
<feature type="compositionally biased region" description="Low complexity" evidence="1">
    <location>
        <begin position="664"/>
        <end position="680"/>
    </location>
</feature>
<dbReference type="OrthoDB" id="289038at2759"/>
<name>A0A1V6SR33_9EURO</name>
<feature type="region of interest" description="Disordered" evidence="1">
    <location>
        <begin position="580"/>
        <end position="599"/>
    </location>
</feature>
<keyword evidence="4" id="KW-1185">Reference proteome</keyword>
<feature type="compositionally biased region" description="Low complexity" evidence="1">
    <location>
        <begin position="521"/>
        <end position="536"/>
    </location>
</feature>
<dbReference type="GO" id="GO:0005634">
    <property type="term" value="C:nucleus"/>
    <property type="evidence" value="ECO:0007669"/>
    <property type="project" value="TreeGrafter"/>
</dbReference>
<dbReference type="EMBL" id="MLKD01000024">
    <property type="protein sequence ID" value="OQE16456.1"/>
    <property type="molecule type" value="Genomic_DNA"/>
</dbReference>
<feature type="domain" description="USP" evidence="2">
    <location>
        <begin position="88"/>
        <end position="396"/>
    </location>
</feature>
<dbReference type="GO" id="GO:0016579">
    <property type="term" value="P:protein deubiquitination"/>
    <property type="evidence" value="ECO:0007669"/>
    <property type="project" value="InterPro"/>
</dbReference>
<dbReference type="InterPro" id="IPR038765">
    <property type="entry name" value="Papain-like_cys_pep_sf"/>
</dbReference>
<feature type="region of interest" description="Disordered" evidence="1">
    <location>
        <begin position="469"/>
        <end position="556"/>
    </location>
</feature>